<gene>
    <name evidence="3" type="ORF">DGMP_01110</name>
</gene>
<reference evidence="3" key="1">
    <citation type="submission" date="2020-09" db="EMBL/GenBank/DDBJ databases">
        <title>Desulfogranum mesoprofundum gen. nov., sp. nov., a novel mesophilic, sulfate-reducing chemolithoautotroph isolated from a deep-sea hydrothermal vent chimney in the Suiyo Seamount.</title>
        <authorList>
            <person name="Hashimoto Y."/>
            <person name="Nakagawa S."/>
        </authorList>
    </citation>
    <scope>NUCLEOTIDE SEQUENCE</scope>
    <source>
        <strain evidence="3">KT2</strain>
    </source>
</reference>
<keyword evidence="4" id="KW-1185">Reference proteome</keyword>
<evidence type="ECO:0000313" key="3">
    <source>
        <dbReference type="EMBL" id="BCL59418.1"/>
    </source>
</evidence>
<dbReference type="RefSeq" id="WP_228855652.1">
    <property type="nucleotide sequence ID" value="NZ_AP024086.1"/>
</dbReference>
<protein>
    <recommendedName>
        <fullName evidence="2">Methanolan biosynthesis EpsI domain-containing protein</fullName>
    </recommendedName>
</protein>
<organism evidence="3 4">
    <name type="scientific">Desulfomarina profundi</name>
    <dbReference type="NCBI Taxonomy" id="2772557"/>
    <lineage>
        <taxon>Bacteria</taxon>
        <taxon>Pseudomonadati</taxon>
        <taxon>Thermodesulfobacteriota</taxon>
        <taxon>Desulfobulbia</taxon>
        <taxon>Desulfobulbales</taxon>
        <taxon>Desulfobulbaceae</taxon>
        <taxon>Desulfomarina</taxon>
    </lineage>
</organism>
<dbReference type="EMBL" id="AP024086">
    <property type="protein sequence ID" value="BCL59418.1"/>
    <property type="molecule type" value="Genomic_DNA"/>
</dbReference>
<accession>A0A8D5JCC6</accession>
<dbReference type="InterPro" id="IPR014263">
    <property type="entry name" value="Methanolan_biosynth_EpsI"/>
</dbReference>
<dbReference type="KEGG" id="dbk:DGMP_01110"/>
<keyword evidence="1" id="KW-0472">Membrane</keyword>
<dbReference type="Proteomes" id="UP000826725">
    <property type="component" value="Chromosome"/>
</dbReference>
<dbReference type="NCBIfam" id="TIGR02914">
    <property type="entry name" value="EpsI_fam"/>
    <property type="match status" value="1"/>
</dbReference>
<evidence type="ECO:0000313" key="4">
    <source>
        <dbReference type="Proteomes" id="UP000826725"/>
    </source>
</evidence>
<sequence>MRNTIQIFRVIIVLILFGLTWYLLQLTTSVAKISIKKSLSTFPHEIGEYRLSNSFQSSAAVIEMLGVDDYIQYNYVNDQGDIINLYVGYYKAVGVDGGYHSPKNCLPGGGWGIDQIKTQNLDSGIEGRKKSTVSEMLIREGDSYRIVFYWFQNRGRIIASEYWEKIYLVLDALFKGRRDGTFVRVMSIVPGKDLETTRARVKQFSEQVMVLLEDYLPGAKI</sequence>
<feature type="transmembrane region" description="Helical" evidence="1">
    <location>
        <begin position="7"/>
        <end position="24"/>
    </location>
</feature>
<keyword evidence="1" id="KW-1133">Transmembrane helix</keyword>
<evidence type="ECO:0000256" key="1">
    <source>
        <dbReference type="SAM" id="Phobius"/>
    </source>
</evidence>
<proteinExistence type="predicted"/>
<name>A0A8D5JCC6_9BACT</name>
<dbReference type="AlphaFoldDB" id="A0A8D5JCC6"/>
<dbReference type="Pfam" id="PF11984">
    <property type="entry name" value="DUF3485"/>
    <property type="match status" value="1"/>
</dbReference>
<evidence type="ECO:0000259" key="2">
    <source>
        <dbReference type="Pfam" id="PF11984"/>
    </source>
</evidence>
<feature type="domain" description="Methanolan biosynthesis EpsI" evidence="2">
    <location>
        <begin position="12"/>
        <end position="214"/>
    </location>
</feature>
<keyword evidence="1" id="KW-0812">Transmembrane</keyword>